<evidence type="ECO:0000313" key="2">
    <source>
        <dbReference type="EMBL" id="KAL2632908.1"/>
    </source>
</evidence>
<dbReference type="PANTHER" id="PTHR13318">
    <property type="entry name" value="PARTNER OF PAIRED, ISOFORM B-RELATED"/>
    <property type="match status" value="1"/>
</dbReference>
<dbReference type="SMART" id="SM00367">
    <property type="entry name" value="LRR_CC"/>
    <property type="match status" value="3"/>
</dbReference>
<feature type="region of interest" description="Disordered" evidence="1">
    <location>
        <begin position="490"/>
        <end position="516"/>
    </location>
</feature>
<name>A0ABD1YQF3_9MARC</name>
<gene>
    <name evidence="2" type="ORF">R1flu_004387</name>
</gene>
<sequence length="801" mass="89545">MRARDEKLQQRSSDRREGLRGGGRVGRREGMGNQGRCEREKVEGGESGVETLTYYSGSPSSVPDPRHWRPDNRPRSSISAVNTKFFERSLYQEPREKFHSPFCWNFVHCEILGYRHEISAAVLNIHRAEAGIHPQYNSIGLGRGCNTSPAVVHHQRPQVPPERDLYDGKCPGKLQNWTDHKSKGYNLLHQPQQRGADHQSWARMRAPGKGQGNKIDPAKTDITASLSDALLRRILLSIPPELRAPCGLVCQRWLRILDKDRKELRLLDWKFLESGRLPKRFPDLTYVDLTWACMRDPSTENSICITLCNNLTLPLHPTGDVAPFSLQASVRSQQLSPEALDRGLAVLAKGCKELQRLRIVDVGHVQSGSFSEWEFVASNQDGAAHKGDPEVMLIDVSTPRKPHKIMITADDDNVVTADEKKGATTEIMNPKGGNLTDDDDVKPLKSILIKPREMDDEGFKISTALHKLDRLEGLGSRVVAQAALTRTHPNLTASLGPIEDDTETPRSRRAKANKGKGDPFGEVELGLLTLAKGCPMLQDLEVYQCTDETISAVVQFPNVQILRLVGSVEGFSKCSFTDVGLTILANKCRRLIKLELIGCEAGYAGIAALGQCCEMLEELTLSSSGFEEGWIAALGHYGCLKTLRLENCKYIDRQPGPVEDLKRCPTLERLQLVCCDLRDRAAFGALITVCKNAKELEFQDCWGLDDETFALTAQCRKIRLLYLDGCSLITAAGLEEIILLCNDLQRLRVVHCNNIRESELSLKVDAIIVTLKEFRWRPDTKSLLTRNPNINQAGRWFLRKP</sequence>
<feature type="compositionally biased region" description="Basic and acidic residues" evidence="1">
    <location>
        <begin position="26"/>
        <end position="44"/>
    </location>
</feature>
<protein>
    <recommendedName>
        <fullName evidence="4">F-box domain-containing protein</fullName>
    </recommendedName>
</protein>
<feature type="compositionally biased region" description="Basic and acidic residues" evidence="1">
    <location>
        <begin position="1"/>
        <end position="19"/>
    </location>
</feature>
<evidence type="ECO:0000256" key="1">
    <source>
        <dbReference type="SAM" id="MobiDB-lite"/>
    </source>
</evidence>
<comment type="caution">
    <text evidence="2">The sequence shown here is derived from an EMBL/GenBank/DDBJ whole genome shotgun (WGS) entry which is preliminary data.</text>
</comment>
<keyword evidence="3" id="KW-1185">Reference proteome</keyword>
<evidence type="ECO:0008006" key="4">
    <source>
        <dbReference type="Google" id="ProtNLM"/>
    </source>
</evidence>
<evidence type="ECO:0000313" key="3">
    <source>
        <dbReference type="Proteomes" id="UP001605036"/>
    </source>
</evidence>
<dbReference type="Proteomes" id="UP001605036">
    <property type="component" value="Unassembled WGS sequence"/>
</dbReference>
<dbReference type="SUPFAM" id="SSF52047">
    <property type="entry name" value="RNI-like"/>
    <property type="match status" value="1"/>
</dbReference>
<feature type="region of interest" description="Disordered" evidence="1">
    <location>
        <begin position="1"/>
        <end position="76"/>
    </location>
</feature>
<proteinExistence type="predicted"/>
<dbReference type="EMBL" id="JBHFFA010000003">
    <property type="protein sequence ID" value="KAL2632908.1"/>
    <property type="molecule type" value="Genomic_DNA"/>
</dbReference>
<dbReference type="Gene3D" id="3.80.10.10">
    <property type="entry name" value="Ribonuclease Inhibitor"/>
    <property type="match status" value="2"/>
</dbReference>
<feature type="compositionally biased region" description="Basic and acidic residues" evidence="1">
    <location>
        <begin position="64"/>
        <end position="74"/>
    </location>
</feature>
<dbReference type="InterPro" id="IPR006553">
    <property type="entry name" value="Leu-rich_rpt_Cys-con_subtyp"/>
</dbReference>
<organism evidence="2 3">
    <name type="scientific">Riccia fluitans</name>
    <dbReference type="NCBI Taxonomy" id="41844"/>
    <lineage>
        <taxon>Eukaryota</taxon>
        <taxon>Viridiplantae</taxon>
        <taxon>Streptophyta</taxon>
        <taxon>Embryophyta</taxon>
        <taxon>Marchantiophyta</taxon>
        <taxon>Marchantiopsida</taxon>
        <taxon>Marchantiidae</taxon>
        <taxon>Marchantiales</taxon>
        <taxon>Ricciaceae</taxon>
        <taxon>Riccia</taxon>
    </lineage>
</organism>
<reference evidence="2 3" key="1">
    <citation type="submission" date="2024-09" db="EMBL/GenBank/DDBJ databases">
        <title>Chromosome-scale assembly of Riccia fluitans.</title>
        <authorList>
            <person name="Paukszto L."/>
            <person name="Sawicki J."/>
            <person name="Karawczyk K."/>
            <person name="Piernik-Szablinska J."/>
            <person name="Szczecinska M."/>
            <person name="Mazdziarz M."/>
        </authorList>
    </citation>
    <scope>NUCLEOTIDE SEQUENCE [LARGE SCALE GENOMIC DNA]</scope>
    <source>
        <strain evidence="2">Rf_01</strain>
        <tissue evidence="2">Aerial parts of the thallus</tissue>
    </source>
</reference>
<dbReference type="InterPro" id="IPR032675">
    <property type="entry name" value="LRR_dom_sf"/>
</dbReference>
<dbReference type="AlphaFoldDB" id="A0ABD1YQF3"/>
<accession>A0ABD1YQF3</accession>
<dbReference type="PANTHER" id="PTHR13318:SF74">
    <property type="entry name" value="OS02G0658500 PROTEIN"/>
    <property type="match status" value="1"/>
</dbReference>